<dbReference type="AlphaFoldDB" id="V6HUV8"/>
<organism evidence="2 3">
    <name type="scientific">Leptospira inadai serovar Lyme str. 10</name>
    <dbReference type="NCBI Taxonomy" id="1049790"/>
    <lineage>
        <taxon>Bacteria</taxon>
        <taxon>Pseudomonadati</taxon>
        <taxon>Spirochaetota</taxon>
        <taxon>Spirochaetia</taxon>
        <taxon>Leptospirales</taxon>
        <taxon>Leptospiraceae</taxon>
        <taxon>Leptospira</taxon>
    </lineage>
</organism>
<accession>V6HUV8</accession>
<proteinExistence type="predicted"/>
<evidence type="ECO:0000313" key="2">
    <source>
        <dbReference type="EMBL" id="EQA36579.1"/>
    </source>
</evidence>
<feature type="signal peptide" evidence="1">
    <location>
        <begin position="1"/>
        <end position="26"/>
    </location>
</feature>
<reference evidence="2 3" key="1">
    <citation type="submission" date="2013-05" db="EMBL/GenBank/DDBJ databases">
        <authorList>
            <person name="Harkins D.M."/>
            <person name="Durkin A.S."/>
            <person name="Brinkac L.M."/>
            <person name="Haft D.H."/>
            <person name="Selengut J.D."/>
            <person name="Sanka R."/>
            <person name="DePew J."/>
            <person name="Purushe J."/>
            <person name="Hartskeerl R.A."/>
            <person name="Ahmed A."/>
            <person name="van der Linden H."/>
            <person name="Goris M.G.A."/>
            <person name="Vinetz J.M."/>
            <person name="Sutton G.G."/>
            <person name="Nierman W.C."/>
            <person name="Fouts D.E."/>
        </authorList>
    </citation>
    <scope>NUCLEOTIDE SEQUENCE [LARGE SCALE GENOMIC DNA]</scope>
    <source>
        <strain evidence="2 3">10</strain>
    </source>
</reference>
<evidence type="ECO:0008006" key="4">
    <source>
        <dbReference type="Google" id="ProtNLM"/>
    </source>
</evidence>
<evidence type="ECO:0000313" key="3">
    <source>
        <dbReference type="Proteomes" id="UP000018719"/>
    </source>
</evidence>
<protein>
    <recommendedName>
        <fullName evidence="4">Lipoprotein</fullName>
    </recommendedName>
</protein>
<dbReference type="EMBL" id="AHMM02000017">
    <property type="protein sequence ID" value="EQA36579.1"/>
    <property type="molecule type" value="Genomic_DNA"/>
</dbReference>
<comment type="caution">
    <text evidence="2">The sequence shown here is derived from an EMBL/GenBank/DDBJ whole genome shotgun (WGS) entry which is preliminary data.</text>
</comment>
<dbReference type="STRING" id="1049790.LEP1GSC047_2768"/>
<gene>
    <name evidence="2" type="ORF">LEP1GSC047_2768</name>
</gene>
<name>V6HUV8_9LEPT</name>
<sequence length="235" mass="26573">MLLGGAMKKRFILLCGLLLFIGCSSGSGNSTVPLPPNSVFQYGQLDPNILIATNENLTVLGINRGDLSFITILAGKVENFNDFRGQYIFSSGDKATQFVFTKKSEFLTEKGMKNSVKMILGFHYLWQKEYQEKNGLLFPIDPFYVVLKTSRKESLIHRFEVPKNMQTNGDNSVYVSVAGALVERDIVLSIINPVMKINNYKDRENNLSLTLNSLQFQKERINLESLRNYILANKL</sequence>
<feature type="chain" id="PRO_5004748177" description="Lipoprotein" evidence="1">
    <location>
        <begin position="27"/>
        <end position="235"/>
    </location>
</feature>
<dbReference type="Proteomes" id="UP000018719">
    <property type="component" value="Unassembled WGS sequence"/>
</dbReference>
<keyword evidence="1" id="KW-0732">Signal</keyword>
<evidence type="ECO:0000256" key="1">
    <source>
        <dbReference type="SAM" id="SignalP"/>
    </source>
</evidence>